<evidence type="ECO:0000256" key="2">
    <source>
        <dbReference type="ARBA" id="ARBA00022692"/>
    </source>
</evidence>
<dbReference type="InterPro" id="IPR004695">
    <property type="entry name" value="SLAC1/Mae1/Ssu1/TehA"/>
</dbReference>
<feature type="transmembrane region" description="Helical" evidence="5">
    <location>
        <begin position="53"/>
        <end position="74"/>
    </location>
</feature>
<dbReference type="EMBL" id="MDER01000045">
    <property type="protein sequence ID" value="ODP27885.1"/>
    <property type="molecule type" value="Genomic_DNA"/>
</dbReference>
<dbReference type="InterPro" id="IPR038665">
    <property type="entry name" value="Voltage-dep_anion_channel_sf"/>
</dbReference>
<feature type="transmembrane region" description="Helical" evidence="5">
    <location>
        <begin position="188"/>
        <end position="209"/>
    </location>
</feature>
<accession>A0A1E3L3Z6</accession>
<organism evidence="6 7">
    <name type="scientific">Paenibacillus nuruki</name>
    <dbReference type="NCBI Taxonomy" id="1886670"/>
    <lineage>
        <taxon>Bacteria</taxon>
        <taxon>Bacillati</taxon>
        <taxon>Bacillota</taxon>
        <taxon>Bacilli</taxon>
        <taxon>Bacillales</taxon>
        <taxon>Paenibacillaceae</taxon>
        <taxon>Paenibacillus</taxon>
    </lineage>
</organism>
<evidence type="ECO:0000313" key="7">
    <source>
        <dbReference type="Proteomes" id="UP000094578"/>
    </source>
</evidence>
<evidence type="ECO:0000313" key="6">
    <source>
        <dbReference type="EMBL" id="ODP27885.1"/>
    </source>
</evidence>
<keyword evidence="3 5" id="KW-1133">Transmembrane helix</keyword>
<name>A0A1E3L3Z6_9BACL</name>
<comment type="subcellular location">
    <subcellularLocation>
        <location evidence="1">Membrane</location>
        <topology evidence="1">Multi-pass membrane protein</topology>
    </subcellularLocation>
</comment>
<proteinExistence type="predicted"/>
<comment type="caution">
    <text evidence="6">The sequence shown here is derived from an EMBL/GenBank/DDBJ whole genome shotgun (WGS) entry which is preliminary data.</text>
</comment>
<feature type="transmembrane region" description="Helical" evidence="5">
    <location>
        <begin position="297"/>
        <end position="314"/>
    </location>
</feature>
<evidence type="ECO:0000256" key="3">
    <source>
        <dbReference type="ARBA" id="ARBA00022989"/>
    </source>
</evidence>
<dbReference type="RefSeq" id="WP_069328113.1">
    <property type="nucleotide sequence ID" value="NZ_MDER01000045.1"/>
</dbReference>
<dbReference type="Pfam" id="PF03595">
    <property type="entry name" value="SLAC1"/>
    <property type="match status" value="1"/>
</dbReference>
<feature type="transmembrane region" description="Helical" evidence="5">
    <location>
        <begin position="94"/>
        <end position="115"/>
    </location>
</feature>
<dbReference type="Gene3D" id="1.50.10.150">
    <property type="entry name" value="Voltage-dependent anion channel"/>
    <property type="match status" value="1"/>
</dbReference>
<feature type="transmembrane region" description="Helical" evidence="5">
    <location>
        <begin position="163"/>
        <end position="182"/>
    </location>
</feature>
<evidence type="ECO:0000256" key="1">
    <source>
        <dbReference type="ARBA" id="ARBA00004141"/>
    </source>
</evidence>
<reference evidence="6 7" key="1">
    <citation type="submission" date="2016-08" db="EMBL/GenBank/DDBJ databases">
        <title>Genome sequencing of Paenibacillus sp. TI45-13ar, isolated from Korean traditional nuruk.</title>
        <authorList>
            <person name="Kim S.-J."/>
        </authorList>
    </citation>
    <scope>NUCLEOTIDE SEQUENCE [LARGE SCALE GENOMIC DNA]</scope>
    <source>
        <strain evidence="6 7">TI45-13ar</strain>
    </source>
</reference>
<keyword evidence="4 5" id="KW-0472">Membrane</keyword>
<evidence type="ECO:0000256" key="5">
    <source>
        <dbReference type="SAM" id="Phobius"/>
    </source>
</evidence>
<dbReference type="STRING" id="1886670.PTI45_02704"/>
<dbReference type="Proteomes" id="UP000094578">
    <property type="component" value="Unassembled WGS sequence"/>
</dbReference>
<dbReference type="GO" id="GO:0055085">
    <property type="term" value="P:transmembrane transport"/>
    <property type="evidence" value="ECO:0007669"/>
    <property type="project" value="InterPro"/>
</dbReference>
<feature type="transmembrane region" description="Helical" evidence="5">
    <location>
        <begin position="256"/>
        <end position="277"/>
    </location>
</feature>
<sequence length="379" mass="42477">MLIILMLACIIVGLMTTHTYRRKSDMPTAAGSILMVGGIFIQGAWGELTGLSVYSYATSALVILLIAIWIYLLLGYITSIRKDEFYAIHLADPVGRFAIGTWIAGTSILLITIYTSFPSSWVYETVLILAVMTIGLWIFFMYWVVKSMIDIAKMQAGRHVHGIVLLATVATQSIAMLLYDIFGHSEAMLIICRLLIGWGLVLYVVLASLMIYRYVRYAWNTADQSQSNNVMMYGALAITGVAVIETSSWTPSSVSILWWISLAVLLVVECIEMIRAVMRIRRHGWKTAVGTYDVTQWSRIFTIGIFNLFTWRLISMNSSSIMNASLANLQMSVVIITAGMMVILLIWQCVLSVDAFVHRPVVAEVPVQRIPHVHSRKMK</sequence>
<feature type="transmembrane region" description="Helical" evidence="5">
    <location>
        <begin position="326"/>
        <end position="347"/>
    </location>
</feature>
<keyword evidence="2 5" id="KW-0812">Transmembrane</keyword>
<dbReference type="GO" id="GO:0016020">
    <property type="term" value="C:membrane"/>
    <property type="evidence" value="ECO:0007669"/>
    <property type="project" value="UniProtKB-SubCell"/>
</dbReference>
<dbReference type="AlphaFoldDB" id="A0A1E3L3Z6"/>
<feature type="transmembrane region" description="Helical" evidence="5">
    <location>
        <begin position="230"/>
        <end position="250"/>
    </location>
</feature>
<feature type="transmembrane region" description="Helical" evidence="5">
    <location>
        <begin position="121"/>
        <end position="143"/>
    </location>
</feature>
<gene>
    <name evidence="6" type="ORF">PTI45_02704</name>
</gene>
<protein>
    <submittedName>
        <fullName evidence="6">Uncharacterized protein</fullName>
    </submittedName>
</protein>
<evidence type="ECO:0000256" key="4">
    <source>
        <dbReference type="ARBA" id="ARBA00023136"/>
    </source>
</evidence>
<keyword evidence="7" id="KW-1185">Reference proteome</keyword>